<feature type="domain" description="Ribosomal RNA small subunit methyltransferase E methyltransferase" evidence="13">
    <location>
        <begin position="79"/>
        <end position="240"/>
    </location>
</feature>
<reference evidence="15" key="1">
    <citation type="journal article" date="2020" name="Microbiol. Resour. Announc.">
        <title>Complete Genome Sequence of Novel Psychrotolerant Legionella Strain TUM19329, Isolated from Antarctic Lake Sediment.</title>
        <authorList>
            <person name="Shimada S."/>
            <person name="Nakai R."/>
            <person name="Aoki K."/>
            <person name="Shimoeda N."/>
            <person name="Ohno G."/>
            <person name="Miyazaki Y."/>
            <person name="Kudoh S."/>
            <person name="Imura S."/>
            <person name="Watanabe K."/>
            <person name="Ishii Y."/>
            <person name="Tateda K."/>
        </authorList>
    </citation>
    <scope>NUCLEOTIDE SEQUENCE [LARGE SCALE GENOMIC DNA]</scope>
    <source>
        <strain evidence="15">TUM19329</strain>
    </source>
</reference>
<dbReference type="GO" id="GO:0070042">
    <property type="term" value="F:rRNA (uridine-N3-)-methyltransferase activity"/>
    <property type="evidence" value="ECO:0007669"/>
    <property type="project" value="TreeGrafter"/>
</dbReference>
<feature type="domain" description="Ribosomal RNA small subunit methyltransferase E PUA-like" evidence="14">
    <location>
        <begin position="27"/>
        <end position="70"/>
    </location>
</feature>
<evidence type="ECO:0000259" key="14">
    <source>
        <dbReference type="Pfam" id="PF20260"/>
    </source>
</evidence>
<dbReference type="Pfam" id="PF20260">
    <property type="entry name" value="PUA_4"/>
    <property type="match status" value="1"/>
</dbReference>
<organism evidence="15 16">
    <name type="scientific">Legionella antarctica</name>
    <dbReference type="NCBI Taxonomy" id="2708020"/>
    <lineage>
        <taxon>Bacteria</taxon>
        <taxon>Pseudomonadati</taxon>
        <taxon>Pseudomonadota</taxon>
        <taxon>Gammaproteobacteria</taxon>
        <taxon>Legionellales</taxon>
        <taxon>Legionellaceae</taxon>
        <taxon>Legionella</taxon>
    </lineage>
</organism>
<evidence type="ECO:0000256" key="10">
    <source>
        <dbReference type="ARBA" id="ARBA00025699"/>
    </source>
</evidence>
<dbReference type="InterPro" id="IPR029028">
    <property type="entry name" value="Alpha/beta_knot_MTases"/>
</dbReference>
<evidence type="ECO:0000256" key="8">
    <source>
        <dbReference type="ARBA" id="ARBA00022679"/>
    </source>
</evidence>
<proteinExistence type="inferred from homology"/>
<dbReference type="Gene3D" id="2.40.240.20">
    <property type="entry name" value="Hypothetical PUA domain-like, domain 1"/>
    <property type="match status" value="1"/>
</dbReference>
<dbReference type="NCBIfam" id="NF008692">
    <property type="entry name" value="PRK11713.1-5"/>
    <property type="match status" value="1"/>
</dbReference>
<comment type="function">
    <text evidence="10 12">Specifically methylates the N3 position of the uracil ring of uridine 1498 (m3U1498) in 16S rRNA. Acts on the fully assembled 30S ribosomal subunit.</text>
</comment>
<dbReference type="NCBIfam" id="TIGR00046">
    <property type="entry name" value="RsmE family RNA methyltransferase"/>
    <property type="match status" value="1"/>
</dbReference>
<dbReference type="CDD" id="cd18084">
    <property type="entry name" value="RsmE-like"/>
    <property type="match status" value="1"/>
</dbReference>
<dbReference type="Pfam" id="PF04452">
    <property type="entry name" value="Methyltrans_RNA"/>
    <property type="match status" value="1"/>
</dbReference>
<keyword evidence="5 12" id="KW-0963">Cytoplasm</keyword>
<evidence type="ECO:0000256" key="5">
    <source>
        <dbReference type="ARBA" id="ARBA00022490"/>
    </source>
</evidence>
<comment type="similarity">
    <text evidence="2 12">Belongs to the RNA methyltransferase RsmE family.</text>
</comment>
<comment type="catalytic activity">
    <reaction evidence="11 12">
        <text>uridine(1498) in 16S rRNA + S-adenosyl-L-methionine = N(3)-methyluridine(1498) in 16S rRNA + S-adenosyl-L-homocysteine + H(+)</text>
        <dbReference type="Rhea" id="RHEA:42920"/>
        <dbReference type="Rhea" id="RHEA-COMP:10283"/>
        <dbReference type="Rhea" id="RHEA-COMP:10284"/>
        <dbReference type="ChEBI" id="CHEBI:15378"/>
        <dbReference type="ChEBI" id="CHEBI:57856"/>
        <dbReference type="ChEBI" id="CHEBI:59789"/>
        <dbReference type="ChEBI" id="CHEBI:65315"/>
        <dbReference type="ChEBI" id="CHEBI:74502"/>
        <dbReference type="EC" id="2.1.1.193"/>
    </reaction>
</comment>
<keyword evidence="7 12" id="KW-0489">Methyltransferase</keyword>
<evidence type="ECO:0000313" key="16">
    <source>
        <dbReference type="Proteomes" id="UP000502894"/>
    </source>
</evidence>
<evidence type="ECO:0000256" key="6">
    <source>
        <dbReference type="ARBA" id="ARBA00022552"/>
    </source>
</evidence>
<evidence type="ECO:0000256" key="2">
    <source>
        <dbReference type="ARBA" id="ARBA00005528"/>
    </source>
</evidence>
<keyword evidence="16" id="KW-1185">Reference proteome</keyword>
<protein>
    <recommendedName>
        <fullName evidence="4 12">Ribosomal RNA small subunit methyltransferase E</fullName>
        <ecNumber evidence="3 12">2.1.1.193</ecNumber>
    </recommendedName>
</protein>
<dbReference type="InterPro" id="IPR029026">
    <property type="entry name" value="tRNA_m1G_MTases_N"/>
</dbReference>
<dbReference type="InterPro" id="IPR046887">
    <property type="entry name" value="RsmE_PUA-like"/>
</dbReference>
<name>A0A6F8T9T1_9GAMM</name>
<evidence type="ECO:0000256" key="11">
    <source>
        <dbReference type="ARBA" id="ARBA00047944"/>
    </source>
</evidence>
<dbReference type="AlphaFoldDB" id="A0A6F8T9T1"/>
<gene>
    <name evidence="15" type="ORF">TUM19329_34690</name>
</gene>
<accession>A0A6F8T9T1</accession>
<evidence type="ECO:0000256" key="7">
    <source>
        <dbReference type="ARBA" id="ARBA00022603"/>
    </source>
</evidence>
<evidence type="ECO:0000256" key="4">
    <source>
        <dbReference type="ARBA" id="ARBA00013673"/>
    </source>
</evidence>
<keyword evidence="8 12" id="KW-0808">Transferase</keyword>
<dbReference type="EC" id="2.1.1.193" evidence="3 12"/>
<dbReference type="GO" id="GO:0070475">
    <property type="term" value="P:rRNA base methylation"/>
    <property type="evidence" value="ECO:0007669"/>
    <property type="project" value="TreeGrafter"/>
</dbReference>
<evidence type="ECO:0000256" key="12">
    <source>
        <dbReference type="PIRNR" id="PIRNR015601"/>
    </source>
</evidence>
<sequence>MVKKVREIRIYQPGEYHSGQLLELSPEAGQHVAVVLRMQPGEKLTLFCGDNQEFTTSIETVKKKQVIVRIDLVKEKSRESPLNIHLAQAVSKGDRMELVMQKSVELGVSSITPLITERCAVKLDKERWAKKLHQWQAIVIAACEQSGRNKVPTVHQPISLDNYLKTAKAKLKFILNPDCSSTWRDYSVGYCDIALIIGPEGGLTDDEINLACHHEFLPLSLGPRILRTETAAITALSVLQAVGGDL</sequence>
<dbReference type="SUPFAM" id="SSF88697">
    <property type="entry name" value="PUA domain-like"/>
    <property type="match status" value="1"/>
</dbReference>
<evidence type="ECO:0000256" key="3">
    <source>
        <dbReference type="ARBA" id="ARBA00012328"/>
    </source>
</evidence>
<comment type="subcellular location">
    <subcellularLocation>
        <location evidence="1 12">Cytoplasm</location>
    </subcellularLocation>
</comment>
<dbReference type="PANTHER" id="PTHR30027">
    <property type="entry name" value="RIBOSOMAL RNA SMALL SUBUNIT METHYLTRANSFERASE E"/>
    <property type="match status" value="1"/>
</dbReference>
<evidence type="ECO:0000313" key="15">
    <source>
        <dbReference type="EMBL" id="BCA97108.1"/>
    </source>
</evidence>
<dbReference type="Gene3D" id="3.40.1280.10">
    <property type="match status" value="1"/>
</dbReference>
<keyword evidence="9 12" id="KW-0949">S-adenosyl-L-methionine</keyword>
<dbReference type="InterPro" id="IPR015947">
    <property type="entry name" value="PUA-like_sf"/>
</dbReference>
<dbReference type="EMBL" id="AP022839">
    <property type="protein sequence ID" value="BCA97108.1"/>
    <property type="molecule type" value="Genomic_DNA"/>
</dbReference>
<evidence type="ECO:0000259" key="13">
    <source>
        <dbReference type="Pfam" id="PF04452"/>
    </source>
</evidence>
<keyword evidence="6 12" id="KW-0698">rRNA processing</keyword>
<dbReference type="PANTHER" id="PTHR30027:SF3">
    <property type="entry name" value="16S RRNA (URACIL(1498)-N(3))-METHYLTRANSFERASE"/>
    <property type="match status" value="1"/>
</dbReference>
<dbReference type="InterPro" id="IPR046886">
    <property type="entry name" value="RsmE_MTase_dom"/>
</dbReference>
<dbReference type="Proteomes" id="UP000502894">
    <property type="component" value="Chromosome"/>
</dbReference>
<dbReference type="KEGG" id="lant:TUM19329_34690"/>
<dbReference type="SUPFAM" id="SSF75217">
    <property type="entry name" value="alpha/beta knot"/>
    <property type="match status" value="1"/>
</dbReference>
<evidence type="ECO:0000256" key="9">
    <source>
        <dbReference type="ARBA" id="ARBA00022691"/>
    </source>
</evidence>
<dbReference type="GO" id="GO:0005737">
    <property type="term" value="C:cytoplasm"/>
    <property type="evidence" value="ECO:0007669"/>
    <property type="project" value="UniProtKB-SubCell"/>
</dbReference>
<evidence type="ECO:0000256" key="1">
    <source>
        <dbReference type="ARBA" id="ARBA00004496"/>
    </source>
</evidence>
<dbReference type="InterPro" id="IPR006700">
    <property type="entry name" value="RsmE"/>
</dbReference>
<dbReference type="PIRSF" id="PIRSF015601">
    <property type="entry name" value="MTase_slr0722"/>
    <property type="match status" value="1"/>
</dbReference>